<dbReference type="Gene3D" id="3.20.20.140">
    <property type="entry name" value="Metal-dependent hydrolases"/>
    <property type="match status" value="1"/>
</dbReference>
<accession>A0AAW5MZI7</accession>
<dbReference type="EMBL" id="JANPXH010000766">
    <property type="protein sequence ID" value="MCR6679054.1"/>
    <property type="molecule type" value="Genomic_DNA"/>
</dbReference>
<feature type="non-terminal residue" evidence="1">
    <location>
        <position position="88"/>
    </location>
</feature>
<comment type="caution">
    <text evidence="1">The sequence shown here is derived from an EMBL/GenBank/DDBJ whole genome shotgun (WGS) entry which is preliminary data.</text>
</comment>
<feature type="non-terminal residue" evidence="1">
    <location>
        <position position="1"/>
    </location>
</feature>
<evidence type="ECO:0008006" key="3">
    <source>
        <dbReference type="Google" id="ProtNLM"/>
    </source>
</evidence>
<dbReference type="Proteomes" id="UP001206878">
    <property type="component" value="Unassembled WGS sequence"/>
</dbReference>
<proteinExistence type="predicted"/>
<evidence type="ECO:0000313" key="2">
    <source>
        <dbReference type="Proteomes" id="UP001206878"/>
    </source>
</evidence>
<reference evidence="1" key="1">
    <citation type="submission" date="2022-07" db="EMBL/GenBank/DDBJ databases">
        <title>Diversity of ethanolamine utilization by human commensal Escherichia coli.</title>
        <authorList>
            <person name="Jubelin G."/>
        </authorList>
    </citation>
    <scope>NUCLEOTIDE SEQUENCE</scope>
    <source>
        <strain evidence="1">S1</strain>
    </source>
</reference>
<dbReference type="SUPFAM" id="SSF51556">
    <property type="entry name" value="Metallo-dependent hydrolases"/>
    <property type="match status" value="1"/>
</dbReference>
<name>A0AAW5MZI7_9ESCH</name>
<organism evidence="1 2">
    <name type="scientific">Escherichia marmotae</name>
    <dbReference type="NCBI Taxonomy" id="1499973"/>
    <lineage>
        <taxon>Bacteria</taxon>
        <taxon>Pseudomonadati</taxon>
        <taxon>Pseudomonadota</taxon>
        <taxon>Gammaproteobacteria</taxon>
        <taxon>Enterobacterales</taxon>
        <taxon>Enterobacteriaceae</taxon>
        <taxon>Escherichia</taxon>
    </lineage>
</organism>
<sequence length="88" mass="9485">VGVHAEGRHQARRAFEAGADVSVHAPWTAALADDLLSNMASSMRWISTFAIHSDSQFRQALDNARRFLRFGGRLDYGSDMGNGPGPAG</sequence>
<gene>
    <name evidence="1" type="ORF">NVV43_26565</name>
</gene>
<evidence type="ECO:0000313" key="1">
    <source>
        <dbReference type="EMBL" id="MCR6679054.1"/>
    </source>
</evidence>
<dbReference type="InterPro" id="IPR032466">
    <property type="entry name" value="Metal_Hydrolase"/>
</dbReference>
<protein>
    <recommendedName>
        <fullName evidence="3">Amidohydrolase family protein</fullName>
    </recommendedName>
</protein>
<dbReference type="AlphaFoldDB" id="A0AAW5MZI7"/>